<dbReference type="GeneID" id="34458155"/>
<dbReference type="RefSeq" id="XP_022401410.1">
    <property type="nucleotide sequence ID" value="XM_022541894.1"/>
</dbReference>
<keyword evidence="2" id="KW-1185">Reference proteome</keyword>
<evidence type="ECO:0000313" key="1">
    <source>
        <dbReference type="EMBL" id="OJJ84712.1"/>
    </source>
</evidence>
<evidence type="ECO:0000313" key="2">
    <source>
        <dbReference type="Proteomes" id="UP000184300"/>
    </source>
</evidence>
<proteinExistence type="predicted"/>
<dbReference type="VEuPathDB" id="FungiDB:ASPGLDRAFT_1467608"/>
<name>A0A1L9VLG0_ASPGL</name>
<accession>A0A1L9VLG0</accession>
<protein>
    <submittedName>
        <fullName evidence="1">Uncharacterized protein</fullName>
    </submittedName>
</protein>
<sequence length="139" mass="15843">MTTGATYQNAFFYGNISLFLYGKEALFAIFLQLLCINGRNPFCTVISPANSVDGVNIYLVAKLIKYPKIKCHKHAIMQCANIDRVLLRTIQSTLYIINTRQKPAIKPRINSPEPRTKCYLRHHSKVEDQFPTTYLQSGT</sequence>
<gene>
    <name evidence="1" type="ORF">ASPGLDRAFT_1467608</name>
</gene>
<dbReference type="Proteomes" id="UP000184300">
    <property type="component" value="Unassembled WGS sequence"/>
</dbReference>
<dbReference type="AlphaFoldDB" id="A0A1L9VLG0"/>
<organism evidence="1 2">
    <name type="scientific">Aspergillus glaucus CBS 516.65</name>
    <dbReference type="NCBI Taxonomy" id="1160497"/>
    <lineage>
        <taxon>Eukaryota</taxon>
        <taxon>Fungi</taxon>
        <taxon>Dikarya</taxon>
        <taxon>Ascomycota</taxon>
        <taxon>Pezizomycotina</taxon>
        <taxon>Eurotiomycetes</taxon>
        <taxon>Eurotiomycetidae</taxon>
        <taxon>Eurotiales</taxon>
        <taxon>Aspergillaceae</taxon>
        <taxon>Aspergillus</taxon>
        <taxon>Aspergillus subgen. Aspergillus</taxon>
    </lineage>
</organism>
<dbReference type="EMBL" id="KV878896">
    <property type="protein sequence ID" value="OJJ84712.1"/>
    <property type="molecule type" value="Genomic_DNA"/>
</dbReference>
<reference evidence="2" key="1">
    <citation type="journal article" date="2017" name="Genome Biol.">
        <title>Comparative genomics reveals high biological diversity and specific adaptations in the industrially and medically important fungal genus Aspergillus.</title>
        <authorList>
            <person name="de Vries R.P."/>
            <person name="Riley R."/>
            <person name="Wiebenga A."/>
            <person name="Aguilar-Osorio G."/>
            <person name="Amillis S."/>
            <person name="Uchima C.A."/>
            <person name="Anderluh G."/>
            <person name="Asadollahi M."/>
            <person name="Askin M."/>
            <person name="Barry K."/>
            <person name="Battaglia E."/>
            <person name="Bayram O."/>
            <person name="Benocci T."/>
            <person name="Braus-Stromeyer S.A."/>
            <person name="Caldana C."/>
            <person name="Canovas D."/>
            <person name="Cerqueira G.C."/>
            <person name="Chen F."/>
            <person name="Chen W."/>
            <person name="Choi C."/>
            <person name="Clum A."/>
            <person name="Dos Santos R.A."/>
            <person name="Damasio A.R."/>
            <person name="Diallinas G."/>
            <person name="Emri T."/>
            <person name="Fekete E."/>
            <person name="Flipphi M."/>
            <person name="Freyberg S."/>
            <person name="Gallo A."/>
            <person name="Gournas C."/>
            <person name="Habgood R."/>
            <person name="Hainaut M."/>
            <person name="Harispe M.L."/>
            <person name="Henrissat B."/>
            <person name="Hilden K.S."/>
            <person name="Hope R."/>
            <person name="Hossain A."/>
            <person name="Karabika E."/>
            <person name="Karaffa L."/>
            <person name="Karanyi Z."/>
            <person name="Krasevec N."/>
            <person name="Kuo A."/>
            <person name="Kusch H."/>
            <person name="LaButti K."/>
            <person name="Lagendijk E.L."/>
            <person name="Lapidus A."/>
            <person name="Levasseur A."/>
            <person name="Lindquist E."/>
            <person name="Lipzen A."/>
            <person name="Logrieco A.F."/>
            <person name="MacCabe A."/>
            <person name="Maekelae M.R."/>
            <person name="Malavazi I."/>
            <person name="Melin P."/>
            <person name="Meyer V."/>
            <person name="Mielnichuk N."/>
            <person name="Miskei M."/>
            <person name="Molnar A.P."/>
            <person name="Mule G."/>
            <person name="Ngan C.Y."/>
            <person name="Orejas M."/>
            <person name="Orosz E."/>
            <person name="Ouedraogo J.P."/>
            <person name="Overkamp K.M."/>
            <person name="Park H.-S."/>
            <person name="Perrone G."/>
            <person name="Piumi F."/>
            <person name="Punt P.J."/>
            <person name="Ram A.F."/>
            <person name="Ramon A."/>
            <person name="Rauscher S."/>
            <person name="Record E."/>
            <person name="Riano-Pachon D.M."/>
            <person name="Robert V."/>
            <person name="Roehrig J."/>
            <person name="Ruller R."/>
            <person name="Salamov A."/>
            <person name="Salih N.S."/>
            <person name="Samson R.A."/>
            <person name="Sandor E."/>
            <person name="Sanguinetti M."/>
            <person name="Schuetze T."/>
            <person name="Sepcic K."/>
            <person name="Shelest E."/>
            <person name="Sherlock G."/>
            <person name="Sophianopoulou V."/>
            <person name="Squina F.M."/>
            <person name="Sun H."/>
            <person name="Susca A."/>
            <person name="Todd R.B."/>
            <person name="Tsang A."/>
            <person name="Unkles S.E."/>
            <person name="van de Wiele N."/>
            <person name="van Rossen-Uffink D."/>
            <person name="Oliveira J.V."/>
            <person name="Vesth T.C."/>
            <person name="Visser J."/>
            <person name="Yu J.-H."/>
            <person name="Zhou M."/>
            <person name="Andersen M.R."/>
            <person name="Archer D.B."/>
            <person name="Baker S.E."/>
            <person name="Benoit I."/>
            <person name="Brakhage A.A."/>
            <person name="Braus G.H."/>
            <person name="Fischer R."/>
            <person name="Frisvad J.C."/>
            <person name="Goldman G.H."/>
            <person name="Houbraken J."/>
            <person name="Oakley B."/>
            <person name="Pocsi I."/>
            <person name="Scazzocchio C."/>
            <person name="Seiboth B."/>
            <person name="vanKuyk P.A."/>
            <person name="Wortman J."/>
            <person name="Dyer P.S."/>
            <person name="Grigoriev I.V."/>
        </authorList>
    </citation>
    <scope>NUCLEOTIDE SEQUENCE [LARGE SCALE GENOMIC DNA]</scope>
    <source>
        <strain evidence="2">CBS 516.65</strain>
    </source>
</reference>